<feature type="transmembrane region" description="Helical" evidence="1">
    <location>
        <begin position="12"/>
        <end position="30"/>
    </location>
</feature>
<dbReference type="OrthoDB" id="9781069at2"/>
<feature type="transmembrane region" description="Helical" evidence="1">
    <location>
        <begin position="42"/>
        <end position="59"/>
    </location>
</feature>
<evidence type="ECO:0000256" key="1">
    <source>
        <dbReference type="SAM" id="Phobius"/>
    </source>
</evidence>
<accession>N2A6H8</accession>
<dbReference type="eggNOG" id="ENOG502ZC51">
    <property type="taxonomic scope" value="Bacteria"/>
</dbReference>
<evidence type="ECO:0000313" key="2">
    <source>
        <dbReference type="EMBL" id="EMZ21705.1"/>
    </source>
</evidence>
<feature type="transmembrane region" description="Helical" evidence="1">
    <location>
        <begin position="160"/>
        <end position="187"/>
    </location>
</feature>
<dbReference type="EMBL" id="AQFT01000128">
    <property type="protein sequence ID" value="EMZ21705.1"/>
    <property type="molecule type" value="Genomic_DNA"/>
</dbReference>
<dbReference type="STRING" id="1235802.C823_04400"/>
<feature type="transmembrane region" description="Helical" evidence="1">
    <location>
        <begin position="134"/>
        <end position="154"/>
    </location>
</feature>
<comment type="caution">
    <text evidence="2">The sequence shown here is derived from an EMBL/GenBank/DDBJ whole genome shotgun (WGS) entry which is preliminary data.</text>
</comment>
<gene>
    <name evidence="2" type="ORF">C823_04400</name>
</gene>
<name>N2A6H8_9FIRM</name>
<dbReference type="PATRIC" id="fig|1235802.3.peg.4677"/>
<keyword evidence="1" id="KW-1133">Transmembrane helix</keyword>
<dbReference type="Pfam" id="PF05857">
    <property type="entry name" value="TraX"/>
    <property type="match status" value="1"/>
</dbReference>
<proteinExistence type="predicted"/>
<keyword evidence="1" id="KW-0812">Transmembrane</keyword>
<dbReference type="AlphaFoldDB" id="N2A6H8"/>
<feature type="transmembrane region" description="Helical" evidence="1">
    <location>
        <begin position="250"/>
        <end position="267"/>
    </location>
</feature>
<reference evidence="2 3" key="1">
    <citation type="journal article" date="2014" name="Genome Announc.">
        <title>Draft genome sequences of the altered schaedler flora, a defined bacterial community from gnotobiotic mice.</title>
        <authorList>
            <person name="Wannemuehler M.J."/>
            <person name="Overstreet A.M."/>
            <person name="Ward D.V."/>
            <person name="Phillips G.J."/>
        </authorList>
    </citation>
    <scope>NUCLEOTIDE SEQUENCE [LARGE SCALE GENOMIC DNA]</scope>
    <source>
        <strain evidence="2 3">ASF492</strain>
    </source>
</reference>
<protein>
    <recommendedName>
        <fullName evidence="4">TraX protein</fullName>
    </recommendedName>
</protein>
<dbReference type="InterPro" id="IPR008875">
    <property type="entry name" value="TraX"/>
</dbReference>
<organism evidence="2 3">
    <name type="scientific">Eubacterium plexicaudatum ASF492</name>
    <dbReference type="NCBI Taxonomy" id="1235802"/>
    <lineage>
        <taxon>Bacteria</taxon>
        <taxon>Bacillati</taxon>
        <taxon>Bacillota</taxon>
        <taxon>Clostridia</taxon>
        <taxon>Eubacteriales</taxon>
        <taxon>Eubacteriaceae</taxon>
        <taxon>Eubacterium</taxon>
    </lineage>
</organism>
<feature type="transmembrane region" description="Helical" evidence="1">
    <location>
        <begin position="103"/>
        <end position="122"/>
    </location>
</feature>
<feature type="transmembrane region" description="Helical" evidence="1">
    <location>
        <begin position="71"/>
        <end position="91"/>
    </location>
</feature>
<keyword evidence="3" id="KW-1185">Reference proteome</keyword>
<dbReference type="Proteomes" id="UP000012589">
    <property type="component" value="Unassembled WGS sequence"/>
</dbReference>
<sequence length="268" mass="31331">MNQRMTELKKGINSFQLKLLGLIFMTLDHIGLYICHTMDRNLLRIIGRIAAPLFLYVTINSISHTRNKIKYILRLYIAHILICLTTTFVTTAGKEQFGSHTQFSILSTFLYTAIFICIIEKIADSPKNITIRNLFLFSIVIGIIIIPIMVMLLFSRFEMLYQIFLPNILIVPYSPLFILMGICWYFAKERKKQVIILAFFSCLSLIGTQLSARLNIWITMGFFTNSQFFMILFAPFIYLYNGRKGKSMKYFFYIYYPVHIFVLMMIGQ</sequence>
<feature type="transmembrane region" description="Helical" evidence="1">
    <location>
        <begin position="216"/>
        <end position="238"/>
    </location>
</feature>
<evidence type="ECO:0008006" key="4">
    <source>
        <dbReference type="Google" id="ProtNLM"/>
    </source>
</evidence>
<dbReference type="HOGENOM" id="CLU_074054_3_0_9"/>
<evidence type="ECO:0000313" key="3">
    <source>
        <dbReference type="Proteomes" id="UP000012589"/>
    </source>
</evidence>
<keyword evidence="1" id="KW-0472">Membrane</keyword>
<feature type="transmembrane region" description="Helical" evidence="1">
    <location>
        <begin position="194"/>
        <end position="210"/>
    </location>
</feature>